<dbReference type="RefSeq" id="WP_196104513.1">
    <property type="nucleotide sequence ID" value="NZ_CP064942.1"/>
</dbReference>
<keyword evidence="2" id="KW-1185">Reference proteome</keyword>
<dbReference type="Proteomes" id="UP000594800">
    <property type="component" value="Chromosome"/>
</dbReference>
<organism evidence="1 2">
    <name type="scientific">Pontivivens ytuae</name>
    <dbReference type="NCBI Taxonomy" id="2789856"/>
    <lineage>
        <taxon>Bacteria</taxon>
        <taxon>Pseudomonadati</taxon>
        <taxon>Pseudomonadota</taxon>
        <taxon>Alphaproteobacteria</taxon>
        <taxon>Rhodobacterales</taxon>
        <taxon>Paracoccaceae</taxon>
        <taxon>Pontivivens</taxon>
    </lineage>
</organism>
<evidence type="ECO:0000313" key="1">
    <source>
        <dbReference type="EMBL" id="QPH55314.1"/>
    </source>
</evidence>
<sequence length="190" mass="21262">MKIAILGWGSLIWDIENLEPHVAGDWHMRGGPELPMEFSRISPKRKMGLVVCLDPQHGAACPTHAIRSTRARLTDAVSDLARRERAPEDLIGRCTQDGAHGRLPEVNEAVMAWCRMSGHDGAVWTDLEPNFLLSRGVPFSVKRGMDYLRTLEGESLAEAHRYIEEAPSTTMTPLRRALTTDPWWQALRAA</sequence>
<protein>
    <submittedName>
        <fullName evidence="1">Uncharacterized protein</fullName>
    </submittedName>
</protein>
<proteinExistence type="predicted"/>
<dbReference type="EMBL" id="CP064942">
    <property type="protein sequence ID" value="QPH55314.1"/>
    <property type="molecule type" value="Genomic_DNA"/>
</dbReference>
<evidence type="ECO:0000313" key="2">
    <source>
        <dbReference type="Proteomes" id="UP000594800"/>
    </source>
</evidence>
<dbReference type="AlphaFoldDB" id="A0A7S9LU55"/>
<name>A0A7S9LU55_9RHOB</name>
<accession>A0A7S9LU55</accession>
<gene>
    <name evidence="1" type="ORF">I0K15_06125</name>
</gene>
<reference evidence="1 2" key="1">
    <citation type="submission" date="2020-11" db="EMBL/GenBank/DDBJ databases">
        <title>Description of Pontivivens ytuae sp. nov. isolated from deep sea sediment of Mariana Trench.</title>
        <authorList>
            <person name="Wang Z."/>
            <person name="Sun Q.-L."/>
            <person name="Xu X.-D."/>
            <person name="Tang Y.-Z."/>
            <person name="Zhang J."/>
        </authorList>
    </citation>
    <scope>NUCLEOTIDE SEQUENCE [LARGE SCALE GENOMIC DNA]</scope>
    <source>
        <strain evidence="1 2">MT2928</strain>
    </source>
</reference>
<dbReference type="KEGG" id="poz:I0K15_06125"/>